<dbReference type="RefSeq" id="WP_379787489.1">
    <property type="nucleotide sequence ID" value="NZ_JBHSHL010000009.1"/>
</dbReference>
<name>A0ABV9QJB5_9FIRM</name>
<sequence length="243" mass="27941">MEKIRDFKIQNYLIKIKSGFFMATVLVGLLLSFQINSPINTEREISYTTRVLANQINREKLTINYLKKERKKAEKDKRDLQQFYLGDDPSYEKLKEQLDRMKLLTGEYDVQGEGVILRIDSGTGENIAHVIESKKVLILLLNELKVQGAEVISLNGQRVGNQSGITLAGNNLDINNTEIAPTYEIRVIGNSKQLYLYLKDKSVIMKFMKDVYQFKLSLKQSNNVLIEADPYRKKISTKDDAKR</sequence>
<evidence type="ECO:0000313" key="5">
    <source>
        <dbReference type="Proteomes" id="UP001595916"/>
    </source>
</evidence>
<evidence type="ECO:0000256" key="1">
    <source>
        <dbReference type="ARBA" id="ARBA00009108"/>
    </source>
</evidence>
<keyword evidence="5" id="KW-1185">Reference proteome</keyword>
<keyword evidence="3" id="KW-1133">Transmembrane helix</keyword>
<feature type="coiled-coil region" evidence="2">
    <location>
        <begin position="56"/>
        <end position="83"/>
    </location>
</feature>
<evidence type="ECO:0000256" key="3">
    <source>
        <dbReference type="SAM" id="Phobius"/>
    </source>
</evidence>
<gene>
    <name evidence="4" type="ORF">ACFO4R_02835</name>
</gene>
<dbReference type="Pfam" id="PF05949">
    <property type="entry name" value="DUF881"/>
    <property type="match status" value="1"/>
</dbReference>
<dbReference type="InterPro" id="IPR010273">
    <property type="entry name" value="DUF881"/>
</dbReference>
<dbReference type="PANTHER" id="PTHR37313:SF2">
    <property type="entry name" value="UPF0749 PROTEIN YLXX"/>
    <property type="match status" value="1"/>
</dbReference>
<feature type="transmembrane region" description="Helical" evidence="3">
    <location>
        <begin position="12"/>
        <end position="33"/>
    </location>
</feature>
<evidence type="ECO:0000256" key="2">
    <source>
        <dbReference type="SAM" id="Coils"/>
    </source>
</evidence>
<dbReference type="Proteomes" id="UP001595916">
    <property type="component" value="Unassembled WGS sequence"/>
</dbReference>
<dbReference type="EMBL" id="JBHSHL010000009">
    <property type="protein sequence ID" value="MFC4804009.1"/>
    <property type="molecule type" value="Genomic_DNA"/>
</dbReference>
<dbReference type="Gene3D" id="3.30.70.1880">
    <property type="entry name" value="Protein of unknown function DUF881"/>
    <property type="match status" value="1"/>
</dbReference>
<keyword evidence="3" id="KW-0812">Transmembrane</keyword>
<accession>A0ABV9QJB5</accession>
<dbReference type="PANTHER" id="PTHR37313">
    <property type="entry name" value="UPF0749 PROTEIN RV1825"/>
    <property type="match status" value="1"/>
</dbReference>
<organism evidence="4 5">
    <name type="scientific">Filifactor villosus</name>
    <dbReference type="NCBI Taxonomy" id="29374"/>
    <lineage>
        <taxon>Bacteria</taxon>
        <taxon>Bacillati</taxon>
        <taxon>Bacillota</taxon>
        <taxon>Clostridia</taxon>
        <taxon>Peptostreptococcales</taxon>
        <taxon>Filifactoraceae</taxon>
        <taxon>Filifactor</taxon>
    </lineage>
</organism>
<comment type="caution">
    <text evidence="4">The sequence shown here is derived from an EMBL/GenBank/DDBJ whole genome shotgun (WGS) entry which is preliminary data.</text>
</comment>
<protein>
    <submittedName>
        <fullName evidence="4">DUF881 domain-containing protein</fullName>
    </submittedName>
</protein>
<keyword evidence="3" id="KW-0472">Membrane</keyword>
<keyword evidence="2" id="KW-0175">Coiled coil</keyword>
<proteinExistence type="inferred from homology"/>
<evidence type="ECO:0000313" key="4">
    <source>
        <dbReference type="EMBL" id="MFC4804009.1"/>
    </source>
</evidence>
<reference evidence="5" key="1">
    <citation type="journal article" date="2019" name="Int. J. Syst. Evol. Microbiol.">
        <title>The Global Catalogue of Microorganisms (GCM) 10K type strain sequencing project: providing services to taxonomists for standard genome sequencing and annotation.</title>
        <authorList>
            <consortium name="The Broad Institute Genomics Platform"/>
            <consortium name="The Broad Institute Genome Sequencing Center for Infectious Disease"/>
            <person name="Wu L."/>
            <person name="Ma J."/>
        </authorList>
    </citation>
    <scope>NUCLEOTIDE SEQUENCE [LARGE SCALE GENOMIC DNA]</scope>
    <source>
        <strain evidence="5">CCUG 46385</strain>
    </source>
</reference>
<comment type="similarity">
    <text evidence="1">Belongs to the UPF0749 family.</text>
</comment>